<gene>
    <name evidence="1" type="ORF">SCLCIDRAFT_100846</name>
</gene>
<dbReference type="OrthoDB" id="3034099at2759"/>
<evidence type="ECO:0000313" key="2">
    <source>
        <dbReference type="Proteomes" id="UP000053989"/>
    </source>
</evidence>
<dbReference type="EMBL" id="KN822004">
    <property type="protein sequence ID" value="KIM70938.1"/>
    <property type="molecule type" value="Genomic_DNA"/>
</dbReference>
<protein>
    <submittedName>
        <fullName evidence="1">Uncharacterized protein</fullName>
    </submittedName>
</protein>
<organism evidence="1 2">
    <name type="scientific">Scleroderma citrinum Foug A</name>
    <dbReference type="NCBI Taxonomy" id="1036808"/>
    <lineage>
        <taxon>Eukaryota</taxon>
        <taxon>Fungi</taxon>
        <taxon>Dikarya</taxon>
        <taxon>Basidiomycota</taxon>
        <taxon>Agaricomycotina</taxon>
        <taxon>Agaricomycetes</taxon>
        <taxon>Agaricomycetidae</taxon>
        <taxon>Boletales</taxon>
        <taxon>Sclerodermatineae</taxon>
        <taxon>Sclerodermataceae</taxon>
        <taxon>Scleroderma</taxon>
    </lineage>
</organism>
<evidence type="ECO:0000313" key="1">
    <source>
        <dbReference type="EMBL" id="KIM70938.1"/>
    </source>
</evidence>
<keyword evidence="2" id="KW-1185">Reference proteome</keyword>
<dbReference type="AlphaFoldDB" id="A0A0C3AAX6"/>
<dbReference type="HOGENOM" id="CLU_2391939_0_0_1"/>
<dbReference type="InParanoid" id="A0A0C3AAX6"/>
<dbReference type="Proteomes" id="UP000053989">
    <property type="component" value="Unassembled WGS sequence"/>
</dbReference>
<reference evidence="1 2" key="1">
    <citation type="submission" date="2014-04" db="EMBL/GenBank/DDBJ databases">
        <authorList>
            <consortium name="DOE Joint Genome Institute"/>
            <person name="Kuo A."/>
            <person name="Kohler A."/>
            <person name="Nagy L.G."/>
            <person name="Floudas D."/>
            <person name="Copeland A."/>
            <person name="Barry K.W."/>
            <person name="Cichocki N."/>
            <person name="Veneault-Fourrey C."/>
            <person name="LaButti K."/>
            <person name="Lindquist E.A."/>
            <person name="Lipzen A."/>
            <person name="Lundell T."/>
            <person name="Morin E."/>
            <person name="Murat C."/>
            <person name="Sun H."/>
            <person name="Tunlid A."/>
            <person name="Henrissat B."/>
            <person name="Grigoriev I.V."/>
            <person name="Hibbett D.S."/>
            <person name="Martin F."/>
            <person name="Nordberg H.P."/>
            <person name="Cantor M.N."/>
            <person name="Hua S.X."/>
        </authorList>
    </citation>
    <scope>NUCLEOTIDE SEQUENCE [LARGE SCALE GENOMIC DNA]</scope>
    <source>
        <strain evidence="1 2">Foug A</strain>
    </source>
</reference>
<reference evidence="2" key="2">
    <citation type="submission" date="2015-01" db="EMBL/GenBank/DDBJ databases">
        <title>Evolutionary Origins and Diversification of the Mycorrhizal Mutualists.</title>
        <authorList>
            <consortium name="DOE Joint Genome Institute"/>
            <consortium name="Mycorrhizal Genomics Consortium"/>
            <person name="Kohler A."/>
            <person name="Kuo A."/>
            <person name="Nagy L.G."/>
            <person name="Floudas D."/>
            <person name="Copeland A."/>
            <person name="Barry K.W."/>
            <person name="Cichocki N."/>
            <person name="Veneault-Fourrey C."/>
            <person name="LaButti K."/>
            <person name="Lindquist E.A."/>
            <person name="Lipzen A."/>
            <person name="Lundell T."/>
            <person name="Morin E."/>
            <person name="Murat C."/>
            <person name="Riley R."/>
            <person name="Ohm R."/>
            <person name="Sun H."/>
            <person name="Tunlid A."/>
            <person name="Henrissat B."/>
            <person name="Grigoriev I.V."/>
            <person name="Hibbett D.S."/>
            <person name="Martin F."/>
        </authorList>
    </citation>
    <scope>NUCLEOTIDE SEQUENCE [LARGE SCALE GENOMIC DNA]</scope>
    <source>
        <strain evidence="2">Foug A</strain>
    </source>
</reference>
<feature type="non-terminal residue" evidence="1">
    <location>
        <position position="1"/>
    </location>
</feature>
<accession>A0A0C3AAX6</accession>
<name>A0A0C3AAX6_9AGAM</name>
<proteinExistence type="predicted"/>
<sequence length="107" mass="11442">WNKLDQILQLDARGLSALAHAVGPSSISNIAKSPALSSWADAWYVYEDVCLVCTSLWIGSWHSNSTQLYSTLNADSSRANGRKLHFGGNNLTINGPVVKSVGLGIKG</sequence>